<dbReference type="STRING" id="1798550.A2927_03055"/>
<sequence length="383" mass="42333">MSPKRHFKNLALLQPTYRFLVIIFSLLALILIGLILYYSFSQATVYLTPNFKTQAVGFAIQVIDKNKVLPTADLKEKLSGAVVETAVEETKTFPAESSPVTETKASGQVTIINNYSKSQPLIATTRLLTADGKLYRLTKTVVVEAGSKLITQASADQDGAEFEIGPSRMTIPGLWPGLQDKIYAETEDFKRQAATQYQISASTIEKAKTDLKNSLLDKAKGELNKQLLSGETIPVDALVVETLKSSTNALENSDQKEFSVTLALGVKAVVFDESRLQEIALASLPEIYRTNNAIMEMVPESFNYEIAMLDQNSENLIAQVKGEYTIKVANLHLNPSELAKMSKKEAVEYLESFSDIKKADIVIPFWTSRLPAIADKIDIQIKK</sequence>
<organism evidence="2 3">
    <name type="scientific">Candidatus Komeilibacteria bacterium RIFCSPLOWO2_01_FULL_45_10</name>
    <dbReference type="NCBI Taxonomy" id="1798550"/>
    <lineage>
        <taxon>Bacteria</taxon>
        <taxon>Candidatus Komeiliibacteriota</taxon>
    </lineage>
</organism>
<keyword evidence="1" id="KW-0812">Transmembrane</keyword>
<keyword evidence="1" id="KW-0472">Membrane</keyword>
<keyword evidence="1" id="KW-1133">Transmembrane helix</keyword>
<evidence type="ECO:0000256" key="1">
    <source>
        <dbReference type="SAM" id="Phobius"/>
    </source>
</evidence>
<dbReference type="Proteomes" id="UP000178849">
    <property type="component" value="Unassembled WGS sequence"/>
</dbReference>
<evidence type="ECO:0000313" key="3">
    <source>
        <dbReference type="Proteomes" id="UP000178849"/>
    </source>
</evidence>
<accession>A0A1G2BJM2</accession>
<evidence type="ECO:0008006" key="4">
    <source>
        <dbReference type="Google" id="ProtNLM"/>
    </source>
</evidence>
<feature type="transmembrane region" description="Helical" evidence="1">
    <location>
        <begin position="20"/>
        <end position="40"/>
    </location>
</feature>
<reference evidence="2 3" key="1">
    <citation type="journal article" date="2016" name="Nat. Commun.">
        <title>Thousands of microbial genomes shed light on interconnected biogeochemical processes in an aquifer system.</title>
        <authorList>
            <person name="Anantharaman K."/>
            <person name="Brown C.T."/>
            <person name="Hug L.A."/>
            <person name="Sharon I."/>
            <person name="Castelle C.J."/>
            <person name="Probst A.J."/>
            <person name="Thomas B.C."/>
            <person name="Singh A."/>
            <person name="Wilkins M.J."/>
            <person name="Karaoz U."/>
            <person name="Brodie E.L."/>
            <person name="Williams K.H."/>
            <person name="Hubbard S.S."/>
            <person name="Banfield J.F."/>
        </authorList>
    </citation>
    <scope>NUCLEOTIDE SEQUENCE [LARGE SCALE GENOMIC DNA]</scope>
</reference>
<gene>
    <name evidence="2" type="ORF">A2927_03055</name>
</gene>
<dbReference type="EMBL" id="MHKL01000018">
    <property type="protein sequence ID" value="OGY89428.1"/>
    <property type="molecule type" value="Genomic_DNA"/>
</dbReference>
<proteinExistence type="predicted"/>
<comment type="caution">
    <text evidence="2">The sequence shown here is derived from an EMBL/GenBank/DDBJ whole genome shotgun (WGS) entry which is preliminary data.</text>
</comment>
<evidence type="ECO:0000313" key="2">
    <source>
        <dbReference type="EMBL" id="OGY89428.1"/>
    </source>
</evidence>
<protein>
    <recommendedName>
        <fullName evidence="4">Baseplate protein J-like domain-containing protein</fullName>
    </recommendedName>
</protein>
<name>A0A1G2BJM2_9BACT</name>
<dbReference type="AlphaFoldDB" id="A0A1G2BJM2"/>